<organism evidence="12 13">
    <name type="scientific">Anthostomella pinea</name>
    <dbReference type="NCBI Taxonomy" id="933095"/>
    <lineage>
        <taxon>Eukaryota</taxon>
        <taxon>Fungi</taxon>
        <taxon>Dikarya</taxon>
        <taxon>Ascomycota</taxon>
        <taxon>Pezizomycotina</taxon>
        <taxon>Sordariomycetes</taxon>
        <taxon>Xylariomycetidae</taxon>
        <taxon>Xylariales</taxon>
        <taxon>Xylariaceae</taxon>
        <taxon>Anthostomella</taxon>
    </lineage>
</organism>
<dbReference type="InterPro" id="IPR036915">
    <property type="entry name" value="Cyclin-like_sf"/>
</dbReference>
<dbReference type="GO" id="GO:0097550">
    <property type="term" value="C:transcription preinitiation complex"/>
    <property type="evidence" value="ECO:0007669"/>
    <property type="project" value="TreeGrafter"/>
</dbReference>
<evidence type="ECO:0000259" key="11">
    <source>
        <dbReference type="SMART" id="SM00385"/>
    </source>
</evidence>
<dbReference type="InterPro" id="IPR011665">
    <property type="entry name" value="BRF1_TBP-bd_dom"/>
</dbReference>
<dbReference type="PANTHER" id="PTHR11618:SF4">
    <property type="entry name" value="TRANSCRIPTION FACTOR IIIB 90 KDA SUBUNIT"/>
    <property type="match status" value="1"/>
</dbReference>
<evidence type="ECO:0000313" key="13">
    <source>
        <dbReference type="Proteomes" id="UP001295740"/>
    </source>
</evidence>
<dbReference type="GO" id="GO:0005634">
    <property type="term" value="C:nucleus"/>
    <property type="evidence" value="ECO:0007669"/>
    <property type="project" value="UniProtKB-SubCell"/>
</dbReference>
<comment type="subcellular location">
    <subcellularLocation>
        <location evidence="1">Nucleus</location>
    </subcellularLocation>
</comment>
<dbReference type="AlphaFoldDB" id="A0AAI8YPW8"/>
<evidence type="ECO:0000256" key="1">
    <source>
        <dbReference type="ARBA" id="ARBA00004123"/>
    </source>
</evidence>
<feature type="region of interest" description="Disordered" evidence="10">
    <location>
        <begin position="350"/>
        <end position="539"/>
    </location>
</feature>
<dbReference type="GO" id="GO:0070897">
    <property type="term" value="P:transcription preinitiation complex assembly"/>
    <property type="evidence" value="ECO:0007669"/>
    <property type="project" value="InterPro"/>
</dbReference>
<dbReference type="SUPFAM" id="SSF47954">
    <property type="entry name" value="Cyclin-like"/>
    <property type="match status" value="2"/>
</dbReference>
<evidence type="ECO:0000256" key="6">
    <source>
        <dbReference type="ARBA" id="ARBA00023015"/>
    </source>
</evidence>
<keyword evidence="9" id="KW-0539">Nucleus</keyword>
<keyword evidence="4" id="KW-0863">Zinc-finger</keyword>
<dbReference type="CDD" id="cd20554">
    <property type="entry name" value="CYCLIN_TFIIIB90_rpt2"/>
    <property type="match status" value="1"/>
</dbReference>
<feature type="compositionally biased region" description="Basic residues" evidence="10">
    <location>
        <begin position="657"/>
        <end position="667"/>
    </location>
</feature>
<evidence type="ECO:0000313" key="12">
    <source>
        <dbReference type="EMBL" id="CAJ2512695.1"/>
    </source>
</evidence>
<feature type="region of interest" description="Disordered" evidence="10">
    <location>
        <begin position="704"/>
        <end position="804"/>
    </location>
</feature>
<protein>
    <submittedName>
        <fullName evidence="12">Uu.00g008140.m01.CDS01</fullName>
    </submittedName>
</protein>
<keyword evidence="6" id="KW-0805">Transcription regulation</keyword>
<dbReference type="GO" id="GO:0000126">
    <property type="term" value="C:transcription factor TFIIIB complex"/>
    <property type="evidence" value="ECO:0007669"/>
    <property type="project" value="TreeGrafter"/>
</dbReference>
<dbReference type="PANTHER" id="PTHR11618">
    <property type="entry name" value="TRANSCRIPTION INITIATION FACTOR IIB-RELATED"/>
    <property type="match status" value="1"/>
</dbReference>
<dbReference type="GO" id="GO:0001006">
    <property type="term" value="F:RNA polymerase III type 3 promoter sequence-specific DNA binding"/>
    <property type="evidence" value="ECO:0007669"/>
    <property type="project" value="TreeGrafter"/>
</dbReference>
<dbReference type="GO" id="GO:0017025">
    <property type="term" value="F:TBP-class protein binding"/>
    <property type="evidence" value="ECO:0007669"/>
    <property type="project" value="InterPro"/>
</dbReference>
<feature type="compositionally biased region" description="Basic and acidic residues" evidence="10">
    <location>
        <begin position="350"/>
        <end position="373"/>
    </location>
</feature>
<feature type="domain" description="Cyclin-like" evidence="11">
    <location>
        <begin position="145"/>
        <end position="228"/>
    </location>
</feature>
<evidence type="ECO:0000256" key="3">
    <source>
        <dbReference type="ARBA" id="ARBA00022723"/>
    </source>
</evidence>
<dbReference type="InterPro" id="IPR013150">
    <property type="entry name" value="TFIIB_cyclin"/>
</dbReference>
<dbReference type="Pfam" id="PF00382">
    <property type="entry name" value="TFIIB"/>
    <property type="match status" value="2"/>
</dbReference>
<feature type="compositionally biased region" description="Acidic residues" evidence="10">
    <location>
        <begin position="502"/>
        <end position="524"/>
    </location>
</feature>
<dbReference type="FunFam" id="1.10.472.10:FF:000002">
    <property type="entry name" value="Transcription factor IIIB 90 kDa subunit"/>
    <property type="match status" value="1"/>
</dbReference>
<feature type="compositionally biased region" description="Polar residues" evidence="10">
    <location>
        <begin position="32"/>
        <end position="42"/>
    </location>
</feature>
<accession>A0AAI8YPW8</accession>
<keyword evidence="5" id="KW-0862">Zinc</keyword>
<evidence type="ECO:0000256" key="2">
    <source>
        <dbReference type="ARBA" id="ARBA00010857"/>
    </source>
</evidence>
<feature type="compositionally biased region" description="Acidic residues" evidence="10">
    <location>
        <begin position="766"/>
        <end position="804"/>
    </location>
</feature>
<dbReference type="GO" id="GO:0008270">
    <property type="term" value="F:zinc ion binding"/>
    <property type="evidence" value="ECO:0007669"/>
    <property type="project" value="UniProtKB-KW"/>
</dbReference>
<feature type="domain" description="Cyclin-like" evidence="11">
    <location>
        <begin position="244"/>
        <end position="328"/>
    </location>
</feature>
<proteinExistence type="inferred from homology"/>
<evidence type="ECO:0000256" key="4">
    <source>
        <dbReference type="ARBA" id="ARBA00022771"/>
    </source>
</evidence>
<dbReference type="Proteomes" id="UP001295740">
    <property type="component" value="Unassembled WGS sequence"/>
</dbReference>
<keyword evidence="8" id="KW-0804">Transcription</keyword>
<comment type="caution">
    <text evidence="12">The sequence shown here is derived from an EMBL/GenBank/DDBJ whole genome shotgun (WGS) entry which is preliminary data.</text>
</comment>
<keyword evidence="7" id="KW-0010">Activator</keyword>
<dbReference type="EMBL" id="CAUWAG010000020">
    <property type="protein sequence ID" value="CAJ2512695.1"/>
    <property type="molecule type" value="Genomic_DNA"/>
</dbReference>
<evidence type="ECO:0000256" key="5">
    <source>
        <dbReference type="ARBA" id="ARBA00022833"/>
    </source>
</evidence>
<feature type="compositionally biased region" description="Pro residues" evidence="10">
    <location>
        <begin position="417"/>
        <end position="428"/>
    </location>
</feature>
<name>A0AAI8YPW8_9PEZI</name>
<evidence type="ECO:0000256" key="7">
    <source>
        <dbReference type="ARBA" id="ARBA00023159"/>
    </source>
</evidence>
<comment type="similarity">
    <text evidence="2">Belongs to the TFIIB family.</text>
</comment>
<dbReference type="SMART" id="SM00385">
    <property type="entry name" value="CYCLIN"/>
    <property type="match status" value="2"/>
</dbReference>
<feature type="compositionally biased region" description="Polar residues" evidence="10">
    <location>
        <begin position="401"/>
        <end position="416"/>
    </location>
</feature>
<feature type="compositionally biased region" description="Polar residues" evidence="10">
    <location>
        <begin position="744"/>
        <end position="755"/>
    </location>
</feature>
<reference evidence="12" key="1">
    <citation type="submission" date="2023-10" db="EMBL/GenBank/DDBJ databases">
        <authorList>
            <person name="Hackl T."/>
        </authorList>
    </citation>
    <scope>NUCLEOTIDE SEQUENCE</scope>
</reference>
<evidence type="ECO:0000256" key="8">
    <source>
        <dbReference type="ARBA" id="ARBA00023163"/>
    </source>
</evidence>
<dbReference type="Gene3D" id="1.20.5.650">
    <property type="entry name" value="Single helix bin"/>
    <property type="match status" value="1"/>
</dbReference>
<dbReference type="Gene3D" id="1.10.472.10">
    <property type="entry name" value="Cyclin-like"/>
    <property type="match status" value="2"/>
</dbReference>
<dbReference type="InterPro" id="IPR000812">
    <property type="entry name" value="TFIIB"/>
</dbReference>
<keyword evidence="3" id="KW-0479">Metal-binding</keyword>
<feature type="region of interest" description="Disordered" evidence="10">
    <location>
        <begin position="648"/>
        <end position="683"/>
    </location>
</feature>
<dbReference type="Pfam" id="PF07741">
    <property type="entry name" value="BRF1"/>
    <property type="match status" value="1"/>
</dbReference>
<sequence>MSSFLKPLKGSGKPGFQIRPRGAGGDRIREVLSQNRIASQRAMSMDPTPPPQPAANSSTQCPNKQCPNRSAPIVEGFCSACGREIDNSNIVAEVQFGETSSGAAMVQGTFVGADQGTTRGMGPGMRRIGGMVGDNKEKTIREAKNMMWGFKSRLKSVSESAIDSAIMIFKLVLGENWLQGRGMDKVVPVCLYTACRREERCDVMLIDFAELVQINVYELGHVFKDLGDIYSFQNNNVRSIIPEDLMMRFAEKLDFGEFTNKVAADATRLCQRMGRDWMVMGRRPSGICGACLLMAARMWNFRRTVKEIVYVVKVTTVTIEQRLDEFTVTESSDLSIEDFLNQEFLESRHDPPSFYRQSKEWQDKKEQERAESGRKRKRVLEDIGDDELDGDATTGERAASQDGSTPTPRLSSATTNMPPPPVPRPPPDVSKLAKVTDFLPRAFDSTENREIVTPFDHTQMPQPAPRPAPASDKDVADGLNAENPTSEEAVDELAQVYGAPTEDAEEAEEAEAEEEVEQDADEEPEPRRRRRGRRNQLEPLLNFDEEWESDEALLEKQINEVISDPHSDAHQKALATAVHLAHIKTQWQLSLLPSRKPNMEEIIGEDEFADDPEVQFCKLAPDEVKIKEDIWMNTNKDWLRKQQEKNYRKQMEDLGPPKRKRNRVKKPRIGEGQLTPASTPGEAAVEAMKKRNTVSKRINYDAITNLFGSSKRRGPGSVASRLDSDTTSNRPSRAGSVFDEGSPRSAQSNTHTPPATQKPAANELGQDGEDEEDEEAADDTYDGTQDDIPEWDENAADEDEDEWF</sequence>
<feature type="region of interest" description="Disordered" evidence="10">
    <location>
        <begin position="1"/>
        <end position="66"/>
    </location>
</feature>
<feature type="compositionally biased region" description="Polar residues" evidence="10">
    <location>
        <begin position="54"/>
        <end position="66"/>
    </location>
</feature>
<gene>
    <name evidence="12" type="ORF">KHLLAP_LOCUS13163</name>
</gene>
<keyword evidence="13" id="KW-1185">Reference proteome</keyword>
<evidence type="ECO:0000256" key="10">
    <source>
        <dbReference type="SAM" id="MobiDB-lite"/>
    </source>
</evidence>
<dbReference type="InterPro" id="IPR013763">
    <property type="entry name" value="Cyclin-like_dom"/>
</dbReference>
<evidence type="ECO:0000256" key="9">
    <source>
        <dbReference type="ARBA" id="ARBA00023242"/>
    </source>
</evidence>
<dbReference type="GO" id="GO:0000995">
    <property type="term" value="F:RNA polymerase III general transcription initiation factor activity"/>
    <property type="evidence" value="ECO:0007669"/>
    <property type="project" value="TreeGrafter"/>
</dbReference>